<dbReference type="Proteomes" id="UP000180215">
    <property type="component" value="Unassembled WGS sequence"/>
</dbReference>
<gene>
    <name evidence="1" type="ORF">BK022_13805</name>
</gene>
<evidence type="ECO:0000313" key="1">
    <source>
        <dbReference type="EMBL" id="OHV16188.1"/>
    </source>
</evidence>
<organism evidence="1 2">
    <name type="scientific">Methylorubrum extorquens</name>
    <name type="common">Methylobacterium dichloromethanicum</name>
    <name type="synonym">Methylobacterium extorquens</name>
    <dbReference type="NCBI Taxonomy" id="408"/>
    <lineage>
        <taxon>Bacteria</taxon>
        <taxon>Pseudomonadati</taxon>
        <taxon>Pseudomonadota</taxon>
        <taxon>Alphaproteobacteria</taxon>
        <taxon>Hyphomicrobiales</taxon>
        <taxon>Methylobacteriaceae</taxon>
        <taxon>Methylorubrum</taxon>
    </lineage>
</organism>
<accession>A0A1S1NZQ0</accession>
<sequence length="82" mass="8672">MRIDLLDEYGGDGGRLAELFGAEARRRLGAVASGRMSDVGARYELPALPPLEIVMFARAQSLAADAAARALEAAVQSMLRAP</sequence>
<reference evidence="1 2" key="1">
    <citation type="submission" date="2016-10" db="EMBL/GenBank/DDBJ databases">
        <title>Draft genome sequence of Methylobacterium extorquens CP3, a seed endophyte of Crotalaria pumila with plant growth-promoting and metal tolerance properties.</title>
        <authorList>
            <person name="Sanchez-Lopez A.S."/>
            <person name="Van Hamme J.D."/>
            <person name="Thijs S."/>
            <person name="Mcammond B.M."/>
            <person name="Stevens V."/>
            <person name="Gonzalez-Chavez M.D.C."/>
            <person name="Vangronsveld J."/>
        </authorList>
    </citation>
    <scope>NUCLEOTIDE SEQUENCE [LARGE SCALE GENOMIC DNA]</scope>
    <source>
        <strain evidence="1 2">CP3</strain>
    </source>
</reference>
<protein>
    <submittedName>
        <fullName evidence="1">Uncharacterized protein</fullName>
    </submittedName>
</protein>
<proteinExistence type="predicted"/>
<dbReference type="EMBL" id="MNAO01000154">
    <property type="protein sequence ID" value="OHV16188.1"/>
    <property type="molecule type" value="Genomic_DNA"/>
</dbReference>
<evidence type="ECO:0000313" key="2">
    <source>
        <dbReference type="Proteomes" id="UP000180215"/>
    </source>
</evidence>
<name>A0A1S1NZQ0_METEX</name>
<dbReference type="AlphaFoldDB" id="A0A1S1NZQ0"/>
<comment type="caution">
    <text evidence="1">The sequence shown here is derived from an EMBL/GenBank/DDBJ whole genome shotgun (WGS) entry which is preliminary data.</text>
</comment>